<name>A0A2W4Y3P4_9CYAN</name>
<evidence type="ECO:0000313" key="2">
    <source>
        <dbReference type="Proteomes" id="UP000249794"/>
    </source>
</evidence>
<proteinExistence type="predicted"/>
<reference evidence="2" key="1">
    <citation type="submission" date="2018-04" db="EMBL/GenBank/DDBJ databases">
        <authorList>
            <person name="Cornet L."/>
        </authorList>
    </citation>
    <scope>NUCLEOTIDE SEQUENCE [LARGE SCALE GENOMIC DNA]</scope>
</reference>
<accession>A0A2W4Y3P4</accession>
<dbReference type="EMBL" id="QBMP01000434">
    <property type="protein sequence ID" value="PZO42101.1"/>
    <property type="molecule type" value="Genomic_DNA"/>
</dbReference>
<protein>
    <submittedName>
        <fullName evidence="1">Uncharacterized protein</fullName>
    </submittedName>
</protein>
<dbReference type="Proteomes" id="UP000249794">
    <property type="component" value="Unassembled WGS sequence"/>
</dbReference>
<gene>
    <name evidence="1" type="ORF">DCF15_23050</name>
</gene>
<organism evidence="1 2">
    <name type="scientific">Phormidesmis priestleyi</name>
    <dbReference type="NCBI Taxonomy" id="268141"/>
    <lineage>
        <taxon>Bacteria</taxon>
        <taxon>Bacillati</taxon>
        <taxon>Cyanobacteriota</taxon>
        <taxon>Cyanophyceae</taxon>
        <taxon>Leptolyngbyales</taxon>
        <taxon>Leptolyngbyaceae</taxon>
        <taxon>Phormidesmis</taxon>
    </lineage>
</organism>
<dbReference type="AlphaFoldDB" id="A0A2W4Y3P4"/>
<reference evidence="1 2" key="2">
    <citation type="submission" date="2018-06" db="EMBL/GenBank/DDBJ databases">
        <title>Metagenomic assembly of (sub)arctic Cyanobacteria and their associated microbiome from non-axenic cultures.</title>
        <authorList>
            <person name="Baurain D."/>
        </authorList>
    </citation>
    <scope>NUCLEOTIDE SEQUENCE [LARGE SCALE GENOMIC DNA]</scope>
    <source>
        <strain evidence="1">ULC027bin1</strain>
    </source>
</reference>
<comment type="caution">
    <text evidence="1">The sequence shown here is derived from an EMBL/GenBank/DDBJ whole genome shotgun (WGS) entry which is preliminary data.</text>
</comment>
<sequence length="206" mass="23373">MAGSDQYCVNDRAKALIKLALNDLGCPSIADLFHAMCKLTQGLGRELENRLAKRQRRLRDLKAQTAPSALEIQTLQVEVDNLHAAQADFRQHLIQISLGLHPFEVEAQSAQTAQQVSLKLEQRVTKLKQFQKARQLKDAAGSIDKFNRQIDDLSAIVNLWWQWVHQSLTVQTLPESLIVWLTTVLLPLCYWHTQVQRTDKSALNGK</sequence>
<evidence type="ECO:0000313" key="1">
    <source>
        <dbReference type="EMBL" id="PZO42101.1"/>
    </source>
</evidence>